<dbReference type="AlphaFoldDB" id="A0A4V2UNP9"/>
<dbReference type="InterPro" id="IPR050312">
    <property type="entry name" value="IolE/XylAMocC-like"/>
</dbReference>
<dbReference type="GO" id="GO:0016853">
    <property type="term" value="F:isomerase activity"/>
    <property type="evidence" value="ECO:0007669"/>
    <property type="project" value="UniProtKB-KW"/>
</dbReference>
<dbReference type="PANTHER" id="PTHR12110">
    <property type="entry name" value="HYDROXYPYRUVATE ISOMERASE"/>
    <property type="match status" value="1"/>
</dbReference>
<dbReference type="SUPFAM" id="SSF51658">
    <property type="entry name" value="Xylose isomerase-like"/>
    <property type="match status" value="1"/>
</dbReference>
<evidence type="ECO:0000313" key="3">
    <source>
        <dbReference type="Proteomes" id="UP000295696"/>
    </source>
</evidence>
<evidence type="ECO:0000313" key="2">
    <source>
        <dbReference type="EMBL" id="TCS62841.1"/>
    </source>
</evidence>
<dbReference type="PANTHER" id="PTHR12110:SF53">
    <property type="entry name" value="BLR5974 PROTEIN"/>
    <property type="match status" value="1"/>
</dbReference>
<dbReference type="InterPro" id="IPR036237">
    <property type="entry name" value="Xyl_isomerase-like_sf"/>
</dbReference>
<proteinExistence type="predicted"/>
<accession>A0A4V2UNP9</accession>
<dbReference type="InterPro" id="IPR013022">
    <property type="entry name" value="Xyl_isomerase-like_TIM-brl"/>
</dbReference>
<organism evidence="2 3">
    <name type="scientific">Primorskyibacter sedentarius</name>
    <dbReference type="NCBI Taxonomy" id="745311"/>
    <lineage>
        <taxon>Bacteria</taxon>
        <taxon>Pseudomonadati</taxon>
        <taxon>Pseudomonadota</taxon>
        <taxon>Alphaproteobacteria</taxon>
        <taxon>Rhodobacterales</taxon>
        <taxon>Roseobacteraceae</taxon>
        <taxon>Primorskyibacter</taxon>
    </lineage>
</organism>
<dbReference type="Gene3D" id="3.20.20.150">
    <property type="entry name" value="Divalent-metal-dependent TIM barrel enzymes"/>
    <property type="match status" value="1"/>
</dbReference>
<protein>
    <submittedName>
        <fullName evidence="2">Xylose isomerase-like TIM barrel protein</fullName>
    </submittedName>
</protein>
<dbReference type="OrthoDB" id="9779184at2"/>
<reference evidence="2 3" key="1">
    <citation type="submission" date="2019-03" db="EMBL/GenBank/DDBJ databases">
        <title>Genomic Encyclopedia of Type Strains, Phase IV (KMG-IV): sequencing the most valuable type-strain genomes for metagenomic binning, comparative biology and taxonomic classification.</title>
        <authorList>
            <person name="Goeker M."/>
        </authorList>
    </citation>
    <scope>NUCLEOTIDE SEQUENCE [LARGE SCALE GENOMIC DNA]</scope>
    <source>
        <strain evidence="2 3">DSM 104836</strain>
    </source>
</reference>
<dbReference type="Proteomes" id="UP000295696">
    <property type="component" value="Unassembled WGS sequence"/>
</dbReference>
<evidence type="ECO:0000259" key="1">
    <source>
        <dbReference type="Pfam" id="PF01261"/>
    </source>
</evidence>
<comment type="caution">
    <text evidence="2">The sequence shown here is derived from an EMBL/GenBank/DDBJ whole genome shotgun (WGS) entry which is preliminary data.</text>
</comment>
<feature type="domain" description="Xylose isomerase-like TIM barrel" evidence="1">
    <location>
        <begin position="24"/>
        <end position="193"/>
    </location>
</feature>
<keyword evidence="2" id="KW-0413">Isomerase</keyword>
<dbReference type="Pfam" id="PF01261">
    <property type="entry name" value="AP_endonuc_2"/>
    <property type="match status" value="1"/>
</dbReference>
<name>A0A4V2UNP9_9RHOB</name>
<keyword evidence="3" id="KW-1185">Reference proteome</keyword>
<dbReference type="EMBL" id="SLZU01000008">
    <property type="protein sequence ID" value="TCS62841.1"/>
    <property type="molecule type" value="Genomic_DNA"/>
</dbReference>
<sequence>MKLAAVTNEVAPLTEPGSLDTIIRTALAHGITTFEARTVEGKRFPLLTGGAWDILKSARDTYGITYSAASPGIFIGLTVDSDLAAIHKNQLWSMTMDMAEKIGTHTLITFAPKRGADDPAEFGRVVDLLGEIVASAEARGFDVQLENLPGTWADTSKACLDLLQAVNHPEFGYVWDTGNLYEAEQTTFEAGFELLKPYIRDGCCYTTQPVFRLVCRFHIKRRWPRFSIPRMLSIDGNGSQVLRGGGLGRRRNCGLRSAWRRSVAIPLVIANAASSVLFSSTANGCSRRGC</sequence>
<gene>
    <name evidence="2" type="ORF">EDD52_108136</name>
</gene>